<protein>
    <submittedName>
        <fullName evidence="1">1,2-phenylacetyl-CoA epoxidase subunit PaaC</fullName>
        <ecNumber evidence="1">1.14.13.149</ecNumber>
    </submittedName>
</protein>
<dbReference type="InterPro" id="IPR009078">
    <property type="entry name" value="Ferritin-like_SF"/>
</dbReference>
<dbReference type="InterPro" id="IPR052703">
    <property type="entry name" value="Aromatic_CoA_ox/epox"/>
</dbReference>
<dbReference type="NCBIfam" id="TIGR02158">
    <property type="entry name" value="PA_CoA_Oxy3"/>
    <property type="match status" value="1"/>
</dbReference>
<dbReference type="InterPro" id="IPR011882">
    <property type="entry name" value="PaaC"/>
</dbReference>
<dbReference type="EMBL" id="JBHLTP010000003">
    <property type="protein sequence ID" value="MFC0522706.1"/>
    <property type="molecule type" value="Genomic_DNA"/>
</dbReference>
<dbReference type="Pfam" id="PF05138">
    <property type="entry name" value="PaaA_PaaC"/>
    <property type="match status" value="1"/>
</dbReference>
<dbReference type="InterPro" id="IPR012347">
    <property type="entry name" value="Ferritin-like"/>
</dbReference>
<comment type="caution">
    <text evidence="1">The sequence shown here is derived from an EMBL/GenBank/DDBJ whole genome shotgun (WGS) entry which is preliminary data.</text>
</comment>
<dbReference type="Proteomes" id="UP001589836">
    <property type="component" value="Unassembled WGS sequence"/>
</dbReference>
<dbReference type="PANTHER" id="PTHR30458">
    <property type="entry name" value="PHENYLACETIC ACID DEGRADATION PROTEIN PAA"/>
    <property type="match status" value="1"/>
</dbReference>
<dbReference type="EC" id="1.14.13.149" evidence="1"/>
<sequence>MTDTTDLLSNPSYKKALIDLLYQLADDDFMVAYRGSEWLGLAPHIEEDVAFSSISQDTMGHATMFYELLEQLGEGKANDLAHGRTAAERKNAILVEEVNGPGHYLKEPHYDWAFAVARHYCYTLAKKLKMASLQQSSYEPLAHIAVKVNMELHYHLMHWQTWFTQLTSIPGEPQERMLAAFQLVCDEMQGVLHLGTYGKELAENGIIISEDELSEAWLADMKLLLQNHRIPNKVAIKMKSGNGRIGEHTEDLVSALNTLSEVYQQDPTAAW</sequence>
<keyword evidence="1" id="KW-0560">Oxidoreductase</keyword>
<dbReference type="PANTHER" id="PTHR30458:SF0">
    <property type="entry name" value="1,2-PHENYLACETYL-COA EPOXIDASE, SUBUNIT C"/>
    <property type="match status" value="1"/>
</dbReference>
<dbReference type="Gene3D" id="1.20.1260.10">
    <property type="match status" value="1"/>
</dbReference>
<accession>A0ABV6LK07</accession>
<dbReference type="SUPFAM" id="SSF47240">
    <property type="entry name" value="Ferritin-like"/>
    <property type="match status" value="1"/>
</dbReference>
<name>A0ABV6LK07_9BACI</name>
<gene>
    <name evidence="1" type="primary">paaC</name>
    <name evidence="1" type="ORF">ACFFGV_03770</name>
</gene>
<dbReference type="GO" id="GO:0097266">
    <property type="term" value="F:phenylacetyl-CoA 1,2-epoxidase activity"/>
    <property type="evidence" value="ECO:0007669"/>
    <property type="project" value="UniProtKB-EC"/>
</dbReference>
<dbReference type="InterPro" id="IPR007814">
    <property type="entry name" value="PaaA_PaaC"/>
</dbReference>
<evidence type="ECO:0000313" key="2">
    <source>
        <dbReference type="Proteomes" id="UP001589836"/>
    </source>
</evidence>
<organism evidence="1 2">
    <name type="scientific">Pontibacillus salicampi</name>
    <dbReference type="NCBI Taxonomy" id="1449801"/>
    <lineage>
        <taxon>Bacteria</taxon>
        <taxon>Bacillati</taxon>
        <taxon>Bacillota</taxon>
        <taxon>Bacilli</taxon>
        <taxon>Bacillales</taxon>
        <taxon>Bacillaceae</taxon>
        <taxon>Pontibacillus</taxon>
    </lineage>
</organism>
<keyword evidence="2" id="KW-1185">Reference proteome</keyword>
<evidence type="ECO:0000313" key="1">
    <source>
        <dbReference type="EMBL" id="MFC0522706.1"/>
    </source>
</evidence>
<dbReference type="RefSeq" id="WP_377345235.1">
    <property type="nucleotide sequence ID" value="NZ_JBHLTP010000003.1"/>
</dbReference>
<proteinExistence type="predicted"/>
<dbReference type="PIRSF" id="PIRSF037834">
    <property type="entry name" value="PA_CoA_Oase3"/>
    <property type="match status" value="1"/>
</dbReference>
<reference evidence="1 2" key="1">
    <citation type="submission" date="2024-09" db="EMBL/GenBank/DDBJ databases">
        <authorList>
            <person name="Sun Q."/>
            <person name="Mori K."/>
        </authorList>
    </citation>
    <scope>NUCLEOTIDE SEQUENCE [LARGE SCALE GENOMIC DNA]</scope>
    <source>
        <strain evidence="1 2">NCAIM B.02529</strain>
    </source>
</reference>